<evidence type="ECO:0000256" key="4">
    <source>
        <dbReference type="PROSITE-ProRule" id="PRU10055"/>
    </source>
</evidence>
<dbReference type="PRINTS" id="PR00131">
    <property type="entry name" value="GLHYDRLASE1"/>
</dbReference>
<evidence type="ECO:0000256" key="5">
    <source>
        <dbReference type="RuleBase" id="RU003690"/>
    </source>
</evidence>
<dbReference type="Pfam" id="PF00232">
    <property type="entry name" value="Glyco_hydro_1"/>
    <property type="match status" value="1"/>
</dbReference>
<dbReference type="PROSITE" id="PS00572">
    <property type="entry name" value="GLYCOSYL_HYDROL_F1_1"/>
    <property type="match status" value="1"/>
</dbReference>
<organism evidence="6 7">
    <name type="scientific">Thermosphaera chiliense</name>
    <dbReference type="NCBI Taxonomy" id="3402707"/>
    <lineage>
        <taxon>Archaea</taxon>
        <taxon>Thermoproteota</taxon>
        <taxon>Thermoprotei</taxon>
        <taxon>Desulfurococcales</taxon>
        <taxon>Desulfurococcaceae</taxon>
        <taxon>Thermosphaera</taxon>
    </lineage>
</organism>
<dbReference type="GeneID" id="59454734"/>
<dbReference type="InterPro" id="IPR017853">
    <property type="entry name" value="GH"/>
</dbReference>
<name>A0A7M1UNZ0_9CREN</name>
<keyword evidence="2 6" id="KW-0378">Hydrolase</keyword>
<dbReference type="InterPro" id="IPR001360">
    <property type="entry name" value="Glyco_hydro_1"/>
</dbReference>
<evidence type="ECO:0000256" key="3">
    <source>
        <dbReference type="ARBA" id="ARBA00023295"/>
    </source>
</evidence>
<dbReference type="KEGG" id="tcs:IMZ38_04910"/>
<sequence>MLKFPSGFIIGFSESGFQFEMGYPGFEDPNTDWWIWVHDQDNIMSGLVSGHLPENGPGYLALYKKDHDIAERLGADTLRIGIEWSRVFPRPTREIPVNIDKDEEGVIVSIDISEAAINQLREKADKNQVEKYKGLLKDWVSRGKKLIINLNHFTLPSWIHEPIQVRTRGVESAPSGWLSDETVVEFAKYAYYIVSELEEYADAWSTLNEPNAVATAGYLNTKSGFPPGIPSFEYTIRALRNQAIAHARAYDLIKQVTKKPVGIIYNFMWFEPLNPVNSEDVKAASTASYMYNYAFTDTLIHGESLLAASESLRRKLDWIGVNYYTRMVVAGEKKGPGWRYIPGYGFICTPGGVSKADRPCSEFGWEIYPEGLENILVELFNKYRIPLIVTENGIADSMDKHRSSYLITHLASTLKAVEKGVDVRGYLHWSLIDNYEWAMGFNMRFGLVKVDFDTKKRFLRPSALLFREISLRREIPEELFFM</sequence>
<dbReference type="OrthoDB" id="84443at2157"/>
<keyword evidence="3" id="KW-0326">Glycosidase</keyword>
<dbReference type="Proteomes" id="UP000593766">
    <property type="component" value="Chromosome"/>
</dbReference>
<evidence type="ECO:0000313" key="6">
    <source>
        <dbReference type="EMBL" id="QOR93985.1"/>
    </source>
</evidence>
<evidence type="ECO:0000256" key="2">
    <source>
        <dbReference type="ARBA" id="ARBA00022801"/>
    </source>
</evidence>
<dbReference type="EMBL" id="CP063144">
    <property type="protein sequence ID" value="QOR93985.1"/>
    <property type="molecule type" value="Genomic_DNA"/>
</dbReference>
<proteinExistence type="inferred from homology"/>
<keyword evidence="7" id="KW-1185">Reference proteome</keyword>
<dbReference type="NCBIfam" id="NF041004">
    <property type="entry name" value="Beta_gal_BgaS"/>
    <property type="match status" value="1"/>
</dbReference>
<dbReference type="InterPro" id="IPR018120">
    <property type="entry name" value="Glyco_hydro_1_AS"/>
</dbReference>
<comment type="similarity">
    <text evidence="1 5">Belongs to the glycosyl hydrolase 1 family.</text>
</comment>
<feature type="active site" description="Nucleophile" evidence="4">
    <location>
        <position position="391"/>
    </location>
</feature>
<dbReference type="GO" id="GO:0008422">
    <property type="term" value="F:beta-glucosidase activity"/>
    <property type="evidence" value="ECO:0007669"/>
    <property type="project" value="TreeGrafter"/>
</dbReference>
<evidence type="ECO:0000313" key="7">
    <source>
        <dbReference type="Proteomes" id="UP000593766"/>
    </source>
</evidence>
<dbReference type="InterPro" id="IPR053427">
    <property type="entry name" value="Beta-galactosidase"/>
</dbReference>
<dbReference type="SUPFAM" id="SSF51445">
    <property type="entry name" value="(Trans)glycosidases"/>
    <property type="match status" value="1"/>
</dbReference>
<accession>A0A7M1UNZ0</accession>
<protein>
    <submittedName>
        <fullName evidence="6">Glycoside hydrolase family 1 protein</fullName>
    </submittedName>
</protein>
<dbReference type="PANTHER" id="PTHR10353:SF209">
    <property type="entry name" value="GALACTOLIPID GALACTOSYLTRANSFERASE SFR2, CHLOROPLASTIC"/>
    <property type="match status" value="1"/>
</dbReference>
<dbReference type="PANTHER" id="PTHR10353">
    <property type="entry name" value="GLYCOSYL HYDROLASE"/>
    <property type="match status" value="1"/>
</dbReference>
<reference evidence="6 7" key="1">
    <citation type="submission" date="2020-10" db="EMBL/GenBank/DDBJ databases">
        <title>Complete genome sequence of Thermosphaera aggregans strain 3507.</title>
        <authorList>
            <person name="Zayulina K.S."/>
            <person name="Elcheninov A.G."/>
            <person name="Toshchakov S.V."/>
            <person name="Kublanov I.V."/>
            <person name="Kochetkova T.V."/>
        </authorList>
    </citation>
    <scope>NUCLEOTIDE SEQUENCE [LARGE SCALE GENOMIC DNA]</scope>
    <source>
        <strain evidence="6 7">3507</strain>
    </source>
</reference>
<dbReference type="Gene3D" id="3.20.20.80">
    <property type="entry name" value="Glycosidases"/>
    <property type="match status" value="1"/>
</dbReference>
<evidence type="ECO:0000256" key="1">
    <source>
        <dbReference type="ARBA" id="ARBA00010838"/>
    </source>
</evidence>
<dbReference type="RefSeq" id="WP_193435790.1">
    <property type="nucleotide sequence ID" value="NZ_CP063144.1"/>
</dbReference>
<dbReference type="GO" id="GO:0005975">
    <property type="term" value="P:carbohydrate metabolic process"/>
    <property type="evidence" value="ECO:0007669"/>
    <property type="project" value="InterPro"/>
</dbReference>
<gene>
    <name evidence="6" type="ORF">IMZ38_04910</name>
</gene>
<dbReference type="AlphaFoldDB" id="A0A7M1UNZ0"/>